<evidence type="ECO:0000313" key="2">
    <source>
        <dbReference type="Proteomes" id="UP001200741"/>
    </source>
</evidence>
<evidence type="ECO:0000313" key="1">
    <source>
        <dbReference type="EMBL" id="MCE4557500.1"/>
    </source>
</evidence>
<dbReference type="EMBL" id="JAJTWU010000010">
    <property type="protein sequence ID" value="MCE4557500.1"/>
    <property type="molecule type" value="Genomic_DNA"/>
</dbReference>
<keyword evidence="2" id="KW-1185">Reference proteome</keyword>
<dbReference type="Pfam" id="PF16702">
    <property type="entry name" value="DUF5063"/>
    <property type="match status" value="1"/>
</dbReference>
<dbReference type="Gene3D" id="1.20.120.1550">
    <property type="entry name" value="Protein of unknown function DUF5063"/>
    <property type="match status" value="1"/>
</dbReference>
<protein>
    <submittedName>
        <fullName evidence="1">DUF5063 domain-containing protein</fullName>
    </submittedName>
</protein>
<organism evidence="1 2">
    <name type="scientific">Pelomonas cellulosilytica</name>
    <dbReference type="NCBI Taxonomy" id="2906762"/>
    <lineage>
        <taxon>Bacteria</taxon>
        <taxon>Pseudomonadati</taxon>
        <taxon>Pseudomonadota</taxon>
        <taxon>Betaproteobacteria</taxon>
        <taxon>Burkholderiales</taxon>
        <taxon>Sphaerotilaceae</taxon>
        <taxon>Roseateles</taxon>
    </lineage>
</organism>
<proteinExistence type="predicted"/>
<reference evidence="1 2" key="1">
    <citation type="submission" date="2021-12" db="EMBL/GenBank/DDBJ databases">
        <title>Genome seq of P8.</title>
        <authorList>
            <person name="Seo T."/>
        </authorList>
    </citation>
    <scope>NUCLEOTIDE SEQUENCE [LARGE SCALE GENOMIC DNA]</scope>
    <source>
        <strain evidence="1 2">P8</strain>
    </source>
</reference>
<accession>A0ABS8Y1K3</accession>
<dbReference type="InterPro" id="IPR038312">
    <property type="entry name" value="DUF5063_sf"/>
</dbReference>
<comment type="caution">
    <text evidence="1">The sequence shown here is derived from an EMBL/GenBank/DDBJ whole genome shotgun (WGS) entry which is preliminary data.</text>
</comment>
<name>A0ABS8Y1K3_9BURK</name>
<dbReference type="RefSeq" id="WP_233374878.1">
    <property type="nucleotide sequence ID" value="NZ_JAJTWU010000010.1"/>
</dbReference>
<dbReference type="Proteomes" id="UP001200741">
    <property type="component" value="Unassembled WGS sequence"/>
</dbReference>
<sequence length="90" mass="10458">MKANLSQFSGLYYREVFDPDPQLNDEVVIGDVADDLLDIYLDLRRGLLTFERGEDQKALWHWSFSHRIHWGRHCVGALMGLHGMVLSKQE</sequence>
<dbReference type="InterPro" id="IPR032025">
    <property type="entry name" value="DUF5063"/>
</dbReference>
<gene>
    <name evidence="1" type="ORF">LXT13_24215</name>
</gene>